<dbReference type="InterPro" id="IPR014710">
    <property type="entry name" value="RmlC-like_jellyroll"/>
</dbReference>
<dbReference type="PROSITE" id="PS00889">
    <property type="entry name" value="CNMP_BINDING_2"/>
    <property type="match status" value="1"/>
</dbReference>
<dbReference type="InterPro" id="IPR018490">
    <property type="entry name" value="cNMP-bd_dom_sf"/>
</dbReference>
<feature type="region of interest" description="Disordered" evidence="1">
    <location>
        <begin position="98"/>
        <end position="117"/>
    </location>
</feature>
<dbReference type="OrthoDB" id="63267at2759"/>
<dbReference type="Proteomes" id="UP000784294">
    <property type="component" value="Unassembled WGS sequence"/>
</dbReference>
<feature type="non-terminal residue" evidence="3">
    <location>
        <position position="117"/>
    </location>
</feature>
<accession>A0A448WGN6</accession>
<protein>
    <recommendedName>
        <fullName evidence="2">Cyclic nucleotide-binding domain-containing protein</fullName>
    </recommendedName>
</protein>
<organism evidence="3 4">
    <name type="scientific">Protopolystoma xenopodis</name>
    <dbReference type="NCBI Taxonomy" id="117903"/>
    <lineage>
        <taxon>Eukaryota</taxon>
        <taxon>Metazoa</taxon>
        <taxon>Spiralia</taxon>
        <taxon>Lophotrochozoa</taxon>
        <taxon>Platyhelminthes</taxon>
        <taxon>Monogenea</taxon>
        <taxon>Polyopisthocotylea</taxon>
        <taxon>Polystomatidea</taxon>
        <taxon>Polystomatidae</taxon>
        <taxon>Protopolystoma</taxon>
    </lineage>
</organism>
<evidence type="ECO:0000313" key="4">
    <source>
        <dbReference type="Proteomes" id="UP000784294"/>
    </source>
</evidence>
<dbReference type="EMBL" id="CAAALY010011509">
    <property type="protein sequence ID" value="VEL11330.1"/>
    <property type="molecule type" value="Genomic_DNA"/>
</dbReference>
<dbReference type="PROSITE" id="PS50042">
    <property type="entry name" value="CNMP_BINDING_3"/>
    <property type="match status" value="1"/>
</dbReference>
<dbReference type="InterPro" id="IPR000595">
    <property type="entry name" value="cNMP-bd_dom"/>
</dbReference>
<reference evidence="3" key="1">
    <citation type="submission" date="2018-11" db="EMBL/GenBank/DDBJ databases">
        <authorList>
            <consortium name="Pathogen Informatics"/>
        </authorList>
    </citation>
    <scope>NUCLEOTIDE SEQUENCE</scope>
</reference>
<gene>
    <name evidence="3" type="ORF">PXEA_LOCUS4770</name>
</gene>
<sequence length="117" mass="12473">MIREMGRGEYFGEKALLGQCRRTANVYALGPGGVELFCLYRNASNLYDLSPDSHVRITRRQDSDEAYNFSPSIKIPGHGLISPSGATWRVGHGACAATKPQTPAASATTPTTVSSAA</sequence>
<dbReference type="InterPro" id="IPR018488">
    <property type="entry name" value="cNMP-bd_CS"/>
</dbReference>
<evidence type="ECO:0000256" key="1">
    <source>
        <dbReference type="SAM" id="MobiDB-lite"/>
    </source>
</evidence>
<dbReference type="SUPFAM" id="SSF51206">
    <property type="entry name" value="cAMP-binding domain-like"/>
    <property type="match status" value="1"/>
</dbReference>
<name>A0A448WGN6_9PLAT</name>
<comment type="caution">
    <text evidence="3">The sequence shown here is derived from an EMBL/GenBank/DDBJ whole genome shotgun (WGS) entry which is preliminary data.</text>
</comment>
<feature type="domain" description="Cyclic nucleotide-binding" evidence="2">
    <location>
        <begin position="1"/>
        <end position="43"/>
    </location>
</feature>
<dbReference type="AlphaFoldDB" id="A0A448WGN6"/>
<dbReference type="CDD" id="cd00038">
    <property type="entry name" value="CAP_ED"/>
    <property type="match status" value="1"/>
</dbReference>
<keyword evidence="4" id="KW-1185">Reference proteome</keyword>
<evidence type="ECO:0000313" key="3">
    <source>
        <dbReference type="EMBL" id="VEL11330.1"/>
    </source>
</evidence>
<proteinExistence type="predicted"/>
<evidence type="ECO:0000259" key="2">
    <source>
        <dbReference type="PROSITE" id="PS50042"/>
    </source>
</evidence>
<dbReference type="Gene3D" id="2.60.120.10">
    <property type="entry name" value="Jelly Rolls"/>
    <property type="match status" value="1"/>
</dbReference>